<name>A0A8C6NAV6_MELUD</name>
<dbReference type="AlphaFoldDB" id="A0A8C6NAV6"/>
<reference evidence="1" key="3">
    <citation type="submission" date="2025-09" db="UniProtKB">
        <authorList>
            <consortium name="Ensembl"/>
        </authorList>
    </citation>
    <scope>IDENTIFICATION</scope>
</reference>
<evidence type="ECO:0000313" key="2">
    <source>
        <dbReference type="Proteomes" id="UP000694405"/>
    </source>
</evidence>
<keyword evidence="2" id="KW-1185">Reference proteome</keyword>
<reference evidence="1" key="2">
    <citation type="submission" date="2025-08" db="UniProtKB">
        <authorList>
            <consortium name="Ensembl"/>
        </authorList>
    </citation>
    <scope>IDENTIFICATION</scope>
</reference>
<protein>
    <submittedName>
        <fullName evidence="1">Uncharacterized protein</fullName>
    </submittedName>
</protein>
<sequence>MPRHHDPDNMPTIKDKKDPLFPIYLPLKIFDDEEYDCRTPEEWISLGLEPGSHDRKPVPGKALLPTDAVLGHEDPKNPKLIYQWIDVGVLDYDKKTKLYLVHKTKNGMVRDEEGRPILNGQVTSRGRAPLLPCQYWVPRVRLLFLAEDPRVFAQRVVSADNLRKKTQALLLYNLYVDSMPTDGLNSISEESLQRMEFWYMAGISKEVRLDYERTMNKISFDRIVASKPEMFSYVTLPDKEEEKVPEKGMEHSEAAGIQHGYGASFL</sequence>
<accession>A0A8C6NAV6</accession>
<organism evidence="1 2">
    <name type="scientific">Melopsittacus undulatus</name>
    <name type="common">Budgerigar</name>
    <name type="synonym">Psittacus undulatus</name>
    <dbReference type="NCBI Taxonomy" id="13146"/>
    <lineage>
        <taxon>Eukaryota</taxon>
        <taxon>Metazoa</taxon>
        <taxon>Chordata</taxon>
        <taxon>Craniata</taxon>
        <taxon>Vertebrata</taxon>
        <taxon>Euteleostomi</taxon>
        <taxon>Archelosauria</taxon>
        <taxon>Archosauria</taxon>
        <taxon>Dinosauria</taxon>
        <taxon>Saurischia</taxon>
        <taxon>Theropoda</taxon>
        <taxon>Coelurosauria</taxon>
        <taxon>Aves</taxon>
        <taxon>Neognathae</taxon>
        <taxon>Neoaves</taxon>
        <taxon>Telluraves</taxon>
        <taxon>Australaves</taxon>
        <taxon>Psittaciformes</taxon>
        <taxon>Psittaculidae</taxon>
        <taxon>Melopsittacus</taxon>
    </lineage>
</organism>
<evidence type="ECO:0000313" key="1">
    <source>
        <dbReference type="Ensembl" id="ENSMUNP00000010270.2"/>
    </source>
</evidence>
<reference evidence="1" key="1">
    <citation type="submission" date="2020-03" db="EMBL/GenBank/DDBJ databases">
        <title>Melopsittacus undulatus (budgerigar) genome, bMelUnd1, maternal haplotype with Z.</title>
        <authorList>
            <person name="Gedman G."/>
            <person name="Mountcastle J."/>
            <person name="Haase B."/>
            <person name="Formenti G."/>
            <person name="Wright T."/>
            <person name="Apodaca J."/>
            <person name="Pelan S."/>
            <person name="Chow W."/>
            <person name="Rhie A."/>
            <person name="Howe K."/>
            <person name="Fedrigo O."/>
            <person name="Jarvis E.D."/>
        </authorList>
    </citation>
    <scope>NUCLEOTIDE SEQUENCE [LARGE SCALE GENOMIC DNA]</scope>
</reference>
<dbReference type="Proteomes" id="UP000694405">
    <property type="component" value="Chromosome 9"/>
</dbReference>
<proteinExistence type="predicted"/>
<accession>A0A8V5G9G1</accession>
<dbReference type="Ensembl" id="ENSMUNT00000011882.2">
    <property type="protein sequence ID" value="ENSMUNP00000010270.2"/>
    <property type="gene ID" value="ENSMUNG00000008127.2"/>
</dbReference>